<dbReference type="Proteomes" id="UP000324222">
    <property type="component" value="Unassembled WGS sequence"/>
</dbReference>
<dbReference type="EMBL" id="VSRR010058655">
    <property type="protein sequence ID" value="MPC82018.1"/>
    <property type="molecule type" value="Genomic_DNA"/>
</dbReference>
<sequence>MGLLWSLSGTLRKGREEEEEEKEEEEEEEREYCRVHINTLRYEDAGNLRCGHVGLEKQVGRKTARLWGIFGGVGRQRGGSDEAVRNRKRK</sequence>
<dbReference type="AlphaFoldDB" id="A0A5B7IMM2"/>
<name>A0A5B7IMM2_PORTR</name>
<protein>
    <submittedName>
        <fullName evidence="2">Uncharacterized protein</fullName>
    </submittedName>
</protein>
<gene>
    <name evidence="2" type="ORF">E2C01_076661</name>
</gene>
<reference evidence="2 3" key="1">
    <citation type="submission" date="2019-05" db="EMBL/GenBank/DDBJ databases">
        <title>Another draft genome of Portunus trituberculatus and its Hox gene families provides insights of decapod evolution.</title>
        <authorList>
            <person name="Jeong J.-H."/>
            <person name="Song I."/>
            <person name="Kim S."/>
            <person name="Choi T."/>
            <person name="Kim D."/>
            <person name="Ryu S."/>
            <person name="Kim W."/>
        </authorList>
    </citation>
    <scope>NUCLEOTIDE SEQUENCE [LARGE SCALE GENOMIC DNA]</scope>
    <source>
        <tissue evidence="2">Muscle</tissue>
    </source>
</reference>
<evidence type="ECO:0000256" key="1">
    <source>
        <dbReference type="SAM" id="MobiDB-lite"/>
    </source>
</evidence>
<feature type="region of interest" description="Disordered" evidence="1">
    <location>
        <begin position="1"/>
        <end position="28"/>
    </location>
</feature>
<evidence type="ECO:0000313" key="3">
    <source>
        <dbReference type="Proteomes" id="UP000324222"/>
    </source>
</evidence>
<keyword evidence="3" id="KW-1185">Reference proteome</keyword>
<comment type="caution">
    <text evidence="2">The sequence shown here is derived from an EMBL/GenBank/DDBJ whole genome shotgun (WGS) entry which is preliminary data.</text>
</comment>
<organism evidence="2 3">
    <name type="scientific">Portunus trituberculatus</name>
    <name type="common">Swimming crab</name>
    <name type="synonym">Neptunus trituberculatus</name>
    <dbReference type="NCBI Taxonomy" id="210409"/>
    <lineage>
        <taxon>Eukaryota</taxon>
        <taxon>Metazoa</taxon>
        <taxon>Ecdysozoa</taxon>
        <taxon>Arthropoda</taxon>
        <taxon>Crustacea</taxon>
        <taxon>Multicrustacea</taxon>
        <taxon>Malacostraca</taxon>
        <taxon>Eumalacostraca</taxon>
        <taxon>Eucarida</taxon>
        <taxon>Decapoda</taxon>
        <taxon>Pleocyemata</taxon>
        <taxon>Brachyura</taxon>
        <taxon>Eubrachyura</taxon>
        <taxon>Portunoidea</taxon>
        <taxon>Portunidae</taxon>
        <taxon>Portuninae</taxon>
        <taxon>Portunus</taxon>
    </lineage>
</organism>
<evidence type="ECO:0000313" key="2">
    <source>
        <dbReference type="EMBL" id="MPC82018.1"/>
    </source>
</evidence>
<accession>A0A5B7IMM2</accession>
<proteinExistence type="predicted"/>
<feature type="compositionally biased region" description="Acidic residues" evidence="1">
    <location>
        <begin position="17"/>
        <end position="28"/>
    </location>
</feature>